<feature type="non-terminal residue" evidence="1">
    <location>
        <position position="1"/>
    </location>
</feature>
<gene>
    <name evidence="1" type="ORF">METZ01_LOCUS345861</name>
</gene>
<protein>
    <submittedName>
        <fullName evidence="1">Uncharacterized protein</fullName>
    </submittedName>
</protein>
<accession>A0A382R781</accession>
<evidence type="ECO:0000313" key="1">
    <source>
        <dbReference type="EMBL" id="SVC93007.1"/>
    </source>
</evidence>
<sequence>RSINLTVIWQEQGKEKSISVATLVSDRQLPQQSQEGSSGTG</sequence>
<dbReference type="AlphaFoldDB" id="A0A382R781"/>
<dbReference type="EMBL" id="UINC01119292">
    <property type="protein sequence ID" value="SVC93007.1"/>
    <property type="molecule type" value="Genomic_DNA"/>
</dbReference>
<proteinExistence type="predicted"/>
<name>A0A382R781_9ZZZZ</name>
<reference evidence="1" key="1">
    <citation type="submission" date="2018-05" db="EMBL/GenBank/DDBJ databases">
        <authorList>
            <person name="Lanie J.A."/>
            <person name="Ng W.-L."/>
            <person name="Kazmierczak K.M."/>
            <person name="Andrzejewski T.M."/>
            <person name="Davidsen T.M."/>
            <person name="Wayne K.J."/>
            <person name="Tettelin H."/>
            <person name="Glass J.I."/>
            <person name="Rusch D."/>
            <person name="Podicherti R."/>
            <person name="Tsui H.-C.T."/>
            <person name="Winkler M.E."/>
        </authorList>
    </citation>
    <scope>NUCLEOTIDE SEQUENCE</scope>
</reference>
<organism evidence="1">
    <name type="scientific">marine metagenome</name>
    <dbReference type="NCBI Taxonomy" id="408172"/>
    <lineage>
        <taxon>unclassified sequences</taxon>
        <taxon>metagenomes</taxon>
        <taxon>ecological metagenomes</taxon>
    </lineage>
</organism>